<reference evidence="2" key="1">
    <citation type="journal article" date="2023" name="Insect Mol. Biol.">
        <title>Genome sequencing provides insights into the evolution of gene families encoding plant cell wall-degrading enzymes in longhorned beetles.</title>
        <authorList>
            <person name="Shin N.R."/>
            <person name="Okamura Y."/>
            <person name="Kirsch R."/>
            <person name="Pauchet Y."/>
        </authorList>
    </citation>
    <scope>NUCLEOTIDE SEQUENCE</scope>
    <source>
        <strain evidence="2">RBIC_L_NR</strain>
    </source>
</reference>
<keyword evidence="3" id="KW-1185">Reference proteome</keyword>
<dbReference type="PROSITE" id="PS50994">
    <property type="entry name" value="INTEGRASE"/>
    <property type="match status" value="1"/>
</dbReference>
<dbReference type="GO" id="GO:0015074">
    <property type="term" value="P:DNA integration"/>
    <property type="evidence" value="ECO:0007669"/>
    <property type="project" value="InterPro"/>
</dbReference>
<accession>A0AAV8ZKF2</accession>
<dbReference type="InterPro" id="IPR050951">
    <property type="entry name" value="Retrovirus_Pol_polyprotein"/>
</dbReference>
<dbReference type="Gene3D" id="3.30.420.10">
    <property type="entry name" value="Ribonuclease H-like superfamily/Ribonuclease H"/>
    <property type="match status" value="1"/>
</dbReference>
<dbReference type="SUPFAM" id="SSF53098">
    <property type="entry name" value="Ribonuclease H-like"/>
    <property type="match status" value="1"/>
</dbReference>
<organism evidence="2 3">
    <name type="scientific">Rhamnusium bicolor</name>
    <dbReference type="NCBI Taxonomy" id="1586634"/>
    <lineage>
        <taxon>Eukaryota</taxon>
        <taxon>Metazoa</taxon>
        <taxon>Ecdysozoa</taxon>
        <taxon>Arthropoda</taxon>
        <taxon>Hexapoda</taxon>
        <taxon>Insecta</taxon>
        <taxon>Pterygota</taxon>
        <taxon>Neoptera</taxon>
        <taxon>Endopterygota</taxon>
        <taxon>Coleoptera</taxon>
        <taxon>Polyphaga</taxon>
        <taxon>Cucujiformia</taxon>
        <taxon>Chrysomeloidea</taxon>
        <taxon>Cerambycidae</taxon>
        <taxon>Lepturinae</taxon>
        <taxon>Rhagiini</taxon>
        <taxon>Rhamnusium</taxon>
    </lineage>
</organism>
<sequence>MGNVASKWVELFPLQIAIAETCAKLLINEIILRFGTPRKMIFDIGAQFISAIMQKVTYCFGISSTFISLYHPESNLVERKNRELKTQLSILVKNIIIFRIYI</sequence>
<protein>
    <recommendedName>
        <fullName evidence="1">Integrase catalytic domain-containing protein</fullName>
    </recommendedName>
</protein>
<name>A0AAV8ZKF2_9CUCU</name>
<dbReference type="InterPro" id="IPR036397">
    <property type="entry name" value="RNaseH_sf"/>
</dbReference>
<dbReference type="Proteomes" id="UP001162156">
    <property type="component" value="Unassembled WGS sequence"/>
</dbReference>
<dbReference type="AlphaFoldDB" id="A0AAV8ZKF2"/>
<dbReference type="EMBL" id="JANEYF010001415">
    <property type="protein sequence ID" value="KAJ8964233.1"/>
    <property type="molecule type" value="Genomic_DNA"/>
</dbReference>
<evidence type="ECO:0000313" key="3">
    <source>
        <dbReference type="Proteomes" id="UP001162156"/>
    </source>
</evidence>
<dbReference type="PANTHER" id="PTHR37984">
    <property type="entry name" value="PROTEIN CBG26694"/>
    <property type="match status" value="1"/>
</dbReference>
<evidence type="ECO:0000313" key="2">
    <source>
        <dbReference type="EMBL" id="KAJ8964233.1"/>
    </source>
</evidence>
<feature type="domain" description="Integrase catalytic" evidence="1">
    <location>
        <begin position="1"/>
        <end position="102"/>
    </location>
</feature>
<proteinExistence type="predicted"/>
<comment type="caution">
    <text evidence="2">The sequence shown here is derived from an EMBL/GenBank/DDBJ whole genome shotgun (WGS) entry which is preliminary data.</text>
</comment>
<dbReference type="GO" id="GO:0003676">
    <property type="term" value="F:nucleic acid binding"/>
    <property type="evidence" value="ECO:0007669"/>
    <property type="project" value="InterPro"/>
</dbReference>
<gene>
    <name evidence="2" type="ORF">NQ314_005062</name>
</gene>
<dbReference type="PANTHER" id="PTHR37984:SF12">
    <property type="entry name" value="RIBONUCLEASE H"/>
    <property type="match status" value="1"/>
</dbReference>
<evidence type="ECO:0000259" key="1">
    <source>
        <dbReference type="PROSITE" id="PS50994"/>
    </source>
</evidence>
<dbReference type="InterPro" id="IPR001584">
    <property type="entry name" value="Integrase_cat-core"/>
</dbReference>
<dbReference type="InterPro" id="IPR012337">
    <property type="entry name" value="RNaseH-like_sf"/>
</dbReference>